<feature type="transmembrane region" description="Helical" evidence="2">
    <location>
        <begin position="22"/>
        <end position="43"/>
    </location>
</feature>
<dbReference type="RefSeq" id="XP_018638778.1">
    <property type="nucleotide sequence ID" value="XM_018783461.1"/>
</dbReference>
<evidence type="ECO:0000313" key="3">
    <source>
        <dbReference type="EMBL" id="KYN93149.1"/>
    </source>
</evidence>
<evidence type="ECO:0000313" key="4">
    <source>
        <dbReference type="Proteomes" id="UP000076004"/>
    </source>
</evidence>
<keyword evidence="2" id="KW-0812">Transmembrane</keyword>
<dbReference type="AlphaFoldDB" id="A0A151L2H3"/>
<dbReference type="Proteomes" id="UP000076004">
    <property type="component" value="Unassembled WGS sequence"/>
</dbReference>
<evidence type="ECO:0000256" key="2">
    <source>
        <dbReference type="SAM" id="Phobius"/>
    </source>
</evidence>
<feature type="non-terminal residue" evidence="3">
    <location>
        <position position="112"/>
    </location>
</feature>
<keyword evidence="2" id="KW-0472">Membrane</keyword>
<gene>
    <name evidence="3" type="ORF">PGSY75_0032500</name>
</gene>
<reference evidence="3 4" key="1">
    <citation type="journal article" date="2016" name="Nat. Commun.">
        <title>Genomes of cryptic chimpanzee Plasmodium species reveal key evolutionary events leading to human malaria.</title>
        <authorList>
            <person name="Sundararaman S.A."/>
            <person name="Plenderleith L.J."/>
            <person name="Liu W."/>
            <person name="Loy D.E."/>
            <person name="Learn G.H."/>
            <person name="Li Y."/>
            <person name="Shaw K.S."/>
            <person name="Ayouba A."/>
            <person name="Peeters M."/>
            <person name="Speede S."/>
            <person name="Shaw G.M."/>
            <person name="Bushman F.D."/>
            <person name="Brisson D."/>
            <person name="Rayner J.C."/>
            <person name="Sharp P.M."/>
            <person name="Hahn B.H."/>
        </authorList>
    </citation>
    <scope>NUCLEOTIDE SEQUENCE [LARGE SCALE GENOMIC DNA]</scope>
    <source>
        <strain evidence="3 4">SY75</strain>
    </source>
</reference>
<dbReference type="GeneID" id="29774054"/>
<dbReference type="VEuPathDB" id="PlasmoDB:PGABG01_0030300"/>
<feature type="compositionally biased region" description="Basic and acidic residues" evidence="1">
    <location>
        <begin position="102"/>
        <end position="112"/>
    </location>
</feature>
<keyword evidence="2" id="KW-1133">Transmembrane helix</keyword>
<evidence type="ECO:0000256" key="1">
    <source>
        <dbReference type="SAM" id="MobiDB-lite"/>
    </source>
</evidence>
<feature type="region of interest" description="Disordered" evidence="1">
    <location>
        <begin position="88"/>
        <end position="112"/>
    </location>
</feature>
<accession>A0A151L2H3</accession>
<sequence length="112" mass="13313">MNKKNCIIFPFYRVDVNPKGKLYYISFKFLCLSLYIVVFYYVFLNTSLENKGLENVKNGNIYERNLGEAQTKNKGPKWKRSLKYKKEDVNKTKSNENNNKCNEQKVEENKHS</sequence>
<protein>
    <submittedName>
        <fullName evidence="3">Exported protein (PHISTa)</fullName>
    </submittedName>
</protein>
<dbReference type="KEGG" id="pgab:PGSY75_0032500"/>
<name>A0A151L2H3_9APIC</name>
<organism evidence="3 4">
    <name type="scientific">Plasmodium gaboni</name>
    <dbReference type="NCBI Taxonomy" id="647221"/>
    <lineage>
        <taxon>Eukaryota</taxon>
        <taxon>Sar</taxon>
        <taxon>Alveolata</taxon>
        <taxon>Apicomplexa</taxon>
        <taxon>Aconoidasida</taxon>
        <taxon>Haemosporida</taxon>
        <taxon>Plasmodiidae</taxon>
        <taxon>Plasmodium</taxon>
        <taxon>Plasmodium (Laverania)</taxon>
    </lineage>
</organism>
<proteinExistence type="predicted"/>
<comment type="caution">
    <text evidence="3">The sequence shown here is derived from an EMBL/GenBank/DDBJ whole genome shotgun (WGS) entry which is preliminary data.</text>
</comment>
<dbReference type="VEuPathDB" id="PlasmoDB:PGSY75_0032500"/>
<dbReference type="EMBL" id="LVLB01000306">
    <property type="protein sequence ID" value="KYN93149.1"/>
    <property type="molecule type" value="Genomic_DNA"/>
</dbReference>